<dbReference type="Proteomes" id="UP000308600">
    <property type="component" value="Unassembled WGS sequence"/>
</dbReference>
<accession>A0ACD3ADI1</accession>
<evidence type="ECO:0000313" key="2">
    <source>
        <dbReference type="Proteomes" id="UP000308600"/>
    </source>
</evidence>
<keyword evidence="2" id="KW-1185">Reference proteome</keyword>
<reference evidence="1 2" key="1">
    <citation type="journal article" date="2019" name="Nat. Ecol. Evol.">
        <title>Megaphylogeny resolves global patterns of mushroom evolution.</title>
        <authorList>
            <person name="Varga T."/>
            <person name="Krizsan K."/>
            <person name="Foldi C."/>
            <person name="Dima B."/>
            <person name="Sanchez-Garcia M."/>
            <person name="Sanchez-Ramirez S."/>
            <person name="Szollosi G.J."/>
            <person name="Szarkandi J.G."/>
            <person name="Papp V."/>
            <person name="Albert L."/>
            <person name="Andreopoulos W."/>
            <person name="Angelini C."/>
            <person name="Antonin V."/>
            <person name="Barry K.W."/>
            <person name="Bougher N.L."/>
            <person name="Buchanan P."/>
            <person name="Buyck B."/>
            <person name="Bense V."/>
            <person name="Catcheside P."/>
            <person name="Chovatia M."/>
            <person name="Cooper J."/>
            <person name="Damon W."/>
            <person name="Desjardin D."/>
            <person name="Finy P."/>
            <person name="Geml J."/>
            <person name="Haridas S."/>
            <person name="Hughes K."/>
            <person name="Justo A."/>
            <person name="Karasinski D."/>
            <person name="Kautmanova I."/>
            <person name="Kiss B."/>
            <person name="Kocsube S."/>
            <person name="Kotiranta H."/>
            <person name="LaButti K.M."/>
            <person name="Lechner B.E."/>
            <person name="Liimatainen K."/>
            <person name="Lipzen A."/>
            <person name="Lukacs Z."/>
            <person name="Mihaltcheva S."/>
            <person name="Morgado L.N."/>
            <person name="Niskanen T."/>
            <person name="Noordeloos M.E."/>
            <person name="Ohm R.A."/>
            <person name="Ortiz-Santana B."/>
            <person name="Ovrebo C."/>
            <person name="Racz N."/>
            <person name="Riley R."/>
            <person name="Savchenko A."/>
            <person name="Shiryaev A."/>
            <person name="Soop K."/>
            <person name="Spirin V."/>
            <person name="Szebenyi C."/>
            <person name="Tomsovsky M."/>
            <person name="Tulloss R.E."/>
            <person name="Uehling J."/>
            <person name="Grigoriev I.V."/>
            <person name="Vagvolgyi C."/>
            <person name="Papp T."/>
            <person name="Martin F.M."/>
            <person name="Miettinen O."/>
            <person name="Hibbett D.S."/>
            <person name="Nagy L.G."/>
        </authorList>
    </citation>
    <scope>NUCLEOTIDE SEQUENCE [LARGE SCALE GENOMIC DNA]</scope>
    <source>
        <strain evidence="1 2">NL-1719</strain>
    </source>
</reference>
<name>A0ACD3ADI1_9AGAR</name>
<sequence>MQPHQPDQQRGRHHSFKSTCQQQPLLHALLAAPPPQNLCFGTTNSPLPRAVRVFRIRSHSQLPGSSRIQQPSRRHSPPCCSTQYLMLATDHNASPSSASQHCQVDDPPASNVDGHLVIVSTPMFSHHALDDTWQRYYCS</sequence>
<organism evidence="1 2">
    <name type="scientific">Pluteus cervinus</name>
    <dbReference type="NCBI Taxonomy" id="181527"/>
    <lineage>
        <taxon>Eukaryota</taxon>
        <taxon>Fungi</taxon>
        <taxon>Dikarya</taxon>
        <taxon>Basidiomycota</taxon>
        <taxon>Agaricomycotina</taxon>
        <taxon>Agaricomycetes</taxon>
        <taxon>Agaricomycetidae</taxon>
        <taxon>Agaricales</taxon>
        <taxon>Pluteineae</taxon>
        <taxon>Pluteaceae</taxon>
        <taxon>Pluteus</taxon>
    </lineage>
</organism>
<proteinExistence type="predicted"/>
<evidence type="ECO:0000313" key="1">
    <source>
        <dbReference type="EMBL" id="TFK63669.1"/>
    </source>
</evidence>
<protein>
    <submittedName>
        <fullName evidence="1">Uncharacterized protein</fullName>
    </submittedName>
</protein>
<dbReference type="EMBL" id="ML208511">
    <property type="protein sequence ID" value="TFK63669.1"/>
    <property type="molecule type" value="Genomic_DNA"/>
</dbReference>
<gene>
    <name evidence="1" type="ORF">BDN72DRAFT_307104</name>
</gene>